<organism evidence="2 3">
    <name type="scientific">Vicia faba</name>
    <name type="common">Broad bean</name>
    <name type="synonym">Faba vulgaris</name>
    <dbReference type="NCBI Taxonomy" id="3906"/>
    <lineage>
        <taxon>Eukaryota</taxon>
        <taxon>Viridiplantae</taxon>
        <taxon>Streptophyta</taxon>
        <taxon>Embryophyta</taxon>
        <taxon>Tracheophyta</taxon>
        <taxon>Spermatophyta</taxon>
        <taxon>Magnoliopsida</taxon>
        <taxon>eudicotyledons</taxon>
        <taxon>Gunneridae</taxon>
        <taxon>Pentapetalae</taxon>
        <taxon>rosids</taxon>
        <taxon>fabids</taxon>
        <taxon>Fabales</taxon>
        <taxon>Fabaceae</taxon>
        <taxon>Papilionoideae</taxon>
        <taxon>50 kb inversion clade</taxon>
        <taxon>NPAAA clade</taxon>
        <taxon>Hologalegina</taxon>
        <taxon>IRL clade</taxon>
        <taxon>Fabeae</taxon>
        <taxon>Vicia</taxon>
    </lineage>
</organism>
<keyword evidence="1" id="KW-0812">Transmembrane</keyword>
<dbReference type="AlphaFoldDB" id="A0AAV1AZ35"/>
<protein>
    <submittedName>
        <fullName evidence="2">Uncharacterized protein</fullName>
    </submittedName>
</protein>
<name>A0AAV1AZ35_VICFA</name>
<evidence type="ECO:0000256" key="1">
    <source>
        <dbReference type="SAM" id="Phobius"/>
    </source>
</evidence>
<feature type="transmembrane region" description="Helical" evidence="1">
    <location>
        <begin position="14"/>
        <end position="33"/>
    </location>
</feature>
<evidence type="ECO:0000313" key="3">
    <source>
        <dbReference type="Proteomes" id="UP001157006"/>
    </source>
</evidence>
<keyword evidence="3" id="KW-1185">Reference proteome</keyword>
<evidence type="ECO:0000313" key="2">
    <source>
        <dbReference type="EMBL" id="CAI8615809.1"/>
    </source>
</evidence>
<proteinExistence type="predicted"/>
<gene>
    <name evidence="2" type="ORF">VFH_V197200</name>
</gene>
<reference evidence="2 3" key="1">
    <citation type="submission" date="2023-01" db="EMBL/GenBank/DDBJ databases">
        <authorList>
            <person name="Kreplak J."/>
        </authorList>
    </citation>
    <scope>NUCLEOTIDE SEQUENCE [LARGE SCALE GENOMIC DNA]</scope>
</reference>
<dbReference type="EMBL" id="OX451740">
    <property type="protein sequence ID" value="CAI8615809.1"/>
    <property type="molecule type" value="Genomic_DNA"/>
</dbReference>
<sequence length="132" mass="15541">MTVTKLNLEFFSRIIVHIPFKTVSLSTFIYSLPNRLPRCRRSSRIYVDLTYSSSLRLLDLLHFLCSTSLLSYTLLRAFEKTSLRVFGLTVILMRKFKMHQFNWHQLKAIKVTFRELDIASLTGVELGFYKKL</sequence>
<keyword evidence="1" id="KW-1133">Transmembrane helix</keyword>
<dbReference type="Proteomes" id="UP001157006">
    <property type="component" value="Chromosome 5"/>
</dbReference>
<keyword evidence="1" id="KW-0472">Membrane</keyword>
<accession>A0AAV1AZ35</accession>